<feature type="region of interest" description="Disordered" evidence="1">
    <location>
        <begin position="239"/>
        <end position="258"/>
    </location>
</feature>
<accession>A0AAN7D9F7</accession>
<name>A0AAN7D9F7_9FUNG</name>
<evidence type="ECO:0000313" key="3">
    <source>
        <dbReference type="EMBL" id="KAK4512994.1"/>
    </source>
</evidence>
<feature type="transmembrane region" description="Helical" evidence="2">
    <location>
        <begin position="51"/>
        <end position="72"/>
    </location>
</feature>
<keyword evidence="4" id="KW-1185">Reference proteome</keyword>
<dbReference type="AlphaFoldDB" id="A0AAN7D9F7"/>
<dbReference type="RefSeq" id="XP_064679660.1">
    <property type="nucleotide sequence ID" value="XM_064823060.1"/>
</dbReference>
<evidence type="ECO:0000313" key="4">
    <source>
        <dbReference type="Proteomes" id="UP001304243"/>
    </source>
</evidence>
<dbReference type="GeneID" id="89947407"/>
<proteinExistence type="predicted"/>
<dbReference type="EMBL" id="JASEJX010000021">
    <property type="protein sequence ID" value="KAK4512994.1"/>
    <property type="molecule type" value="Genomic_DNA"/>
</dbReference>
<sequence length="532" mass="54841">MFSLISSALIALALLMFFMTPVGLCLVLASPFWTVGMDVVFYFVDNQYPDTIVAVVSAVVALLLIIVVRFIWRVLLLQGGPYPGDEAVVVAYPVSAAVAGKYGMSFDALVADEAASLSSSSVSGSRPNQAPHEYRFSVGGSVIVTCPLLVSPESDAVSADLSLDESRMPEVEDETYCKHAKGLKVASNCDSPALPVDRKLVFLSSAFRSIDFSDGTFVASASNVTETMNALDAVVGGSRVPDANPSGEAAGNSSTTDSGADDDFVAAACCGDTLVGTVRGTCDTSVGFSDAIINSATSGDVQTDVAPVVGAVVSVDVAADGASFASLVCPFVLSSSRTDGDLIPGKKRLSDGDFALCAHQEQAKKRKVATIAESSLLPVLLEASATASAGAICAGTVATPAPTVEPMDICFPSHPMPMDIDSPAAILSDDMDVLVDFPGASTSSHLMVPNLMPSTTAMDVDPCGLCSPVCQPLAMDWAADDGDLFSFGLPAATVASTAAPPLTASIPAERRVIARPRGPSSALRRQMLTNVV</sequence>
<comment type="caution">
    <text evidence="3">The sequence shown here is derived from an EMBL/GenBank/DDBJ whole genome shotgun (WGS) entry which is preliminary data.</text>
</comment>
<organism evidence="3 4">
    <name type="scientific">Mucor velutinosus</name>
    <dbReference type="NCBI Taxonomy" id="708070"/>
    <lineage>
        <taxon>Eukaryota</taxon>
        <taxon>Fungi</taxon>
        <taxon>Fungi incertae sedis</taxon>
        <taxon>Mucoromycota</taxon>
        <taxon>Mucoromycotina</taxon>
        <taxon>Mucoromycetes</taxon>
        <taxon>Mucorales</taxon>
        <taxon>Mucorineae</taxon>
        <taxon>Mucoraceae</taxon>
        <taxon>Mucor</taxon>
    </lineage>
</organism>
<dbReference type="Proteomes" id="UP001304243">
    <property type="component" value="Unassembled WGS sequence"/>
</dbReference>
<reference evidence="3 4" key="1">
    <citation type="submission" date="2022-11" db="EMBL/GenBank/DDBJ databases">
        <title>Mucor velutinosus strain NIH1002 WGS.</title>
        <authorList>
            <person name="Subramanian P."/>
            <person name="Mullikin J.C."/>
            <person name="Segre J.A."/>
            <person name="Zelazny A.M."/>
        </authorList>
    </citation>
    <scope>NUCLEOTIDE SEQUENCE [LARGE SCALE GENOMIC DNA]</scope>
    <source>
        <strain evidence="3 4">NIH1002</strain>
    </source>
</reference>
<keyword evidence="2" id="KW-0812">Transmembrane</keyword>
<protein>
    <submittedName>
        <fullName evidence="3">Uncharacterized protein</fullName>
    </submittedName>
</protein>
<keyword evidence="2" id="KW-0472">Membrane</keyword>
<evidence type="ECO:0000256" key="2">
    <source>
        <dbReference type="SAM" id="Phobius"/>
    </source>
</evidence>
<evidence type="ECO:0000256" key="1">
    <source>
        <dbReference type="SAM" id="MobiDB-lite"/>
    </source>
</evidence>
<keyword evidence="2" id="KW-1133">Transmembrane helix</keyword>
<gene>
    <name evidence="3" type="ORF">ATC70_003705</name>
</gene>